<dbReference type="PROSITE" id="PS51257">
    <property type="entry name" value="PROKAR_LIPOPROTEIN"/>
    <property type="match status" value="1"/>
</dbReference>
<name>A0A9D9I397_9BACT</name>
<keyword evidence="1" id="KW-0732">Signal</keyword>
<dbReference type="Proteomes" id="UP000823597">
    <property type="component" value="Unassembled WGS sequence"/>
</dbReference>
<gene>
    <name evidence="2" type="ORF">IAB93_00030</name>
</gene>
<accession>A0A9D9I397</accession>
<proteinExistence type="predicted"/>
<dbReference type="Gene3D" id="2.60.40.10">
    <property type="entry name" value="Immunoglobulins"/>
    <property type="match status" value="1"/>
</dbReference>
<dbReference type="AlphaFoldDB" id="A0A9D9I397"/>
<dbReference type="EMBL" id="JADIME010000001">
    <property type="protein sequence ID" value="MBO8464368.1"/>
    <property type="molecule type" value="Genomic_DNA"/>
</dbReference>
<feature type="signal peptide" evidence="1">
    <location>
        <begin position="1"/>
        <end position="23"/>
    </location>
</feature>
<reference evidence="2" key="2">
    <citation type="journal article" date="2021" name="PeerJ">
        <title>Extensive microbial diversity within the chicken gut microbiome revealed by metagenomics and culture.</title>
        <authorList>
            <person name="Gilroy R."/>
            <person name="Ravi A."/>
            <person name="Getino M."/>
            <person name="Pursley I."/>
            <person name="Horton D.L."/>
            <person name="Alikhan N.F."/>
            <person name="Baker D."/>
            <person name="Gharbi K."/>
            <person name="Hall N."/>
            <person name="Watson M."/>
            <person name="Adriaenssens E.M."/>
            <person name="Foster-Nyarko E."/>
            <person name="Jarju S."/>
            <person name="Secka A."/>
            <person name="Antonio M."/>
            <person name="Oren A."/>
            <person name="Chaudhuri R.R."/>
            <person name="La Ragione R."/>
            <person name="Hildebrand F."/>
            <person name="Pallen M.J."/>
        </authorList>
    </citation>
    <scope>NUCLEOTIDE SEQUENCE</scope>
    <source>
        <strain evidence="2">10037</strain>
    </source>
</reference>
<dbReference type="InterPro" id="IPR024361">
    <property type="entry name" value="BACON"/>
</dbReference>
<organism evidence="2 3">
    <name type="scientific">Candidatus Merdivivens pullistercoris</name>
    <dbReference type="NCBI Taxonomy" id="2840873"/>
    <lineage>
        <taxon>Bacteria</taxon>
        <taxon>Pseudomonadati</taxon>
        <taxon>Bacteroidota</taxon>
        <taxon>Bacteroidia</taxon>
        <taxon>Bacteroidales</taxon>
        <taxon>Muribaculaceae</taxon>
        <taxon>Muribaculaceae incertae sedis</taxon>
        <taxon>Candidatus Merdivivens</taxon>
    </lineage>
</organism>
<evidence type="ECO:0000313" key="2">
    <source>
        <dbReference type="EMBL" id="MBO8464368.1"/>
    </source>
</evidence>
<protein>
    <submittedName>
        <fullName evidence="2">BACON domain-containing protein</fullName>
    </submittedName>
</protein>
<comment type="caution">
    <text evidence="2">The sequence shown here is derived from an EMBL/GenBank/DDBJ whole genome shotgun (WGS) entry which is preliminary data.</text>
</comment>
<evidence type="ECO:0000256" key="1">
    <source>
        <dbReference type="SAM" id="SignalP"/>
    </source>
</evidence>
<evidence type="ECO:0000313" key="3">
    <source>
        <dbReference type="Proteomes" id="UP000823597"/>
    </source>
</evidence>
<dbReference type="InterPro" id="IPR013783">
    <property type="entry name" value="Ig-like_fold"/>
</dbReference>
<sequence>MKRKFLSYILLAAGVVMALASCAKEEVIIPLHLTVSTFEVRFDAAGGNQKVDYCYSGSWSEASEECEWIDTKVFIRSDDGTMKELSITAEENTTGEPRECEITLSVMREGKQPGSIAERLDRTIKVYQSAE</sequence>
<dbReference type="CDD" id="cd14948">
    <property type="entry name" value="BACON"/>
    <property type="match status" value="1"/>
</dbReference>
<feature type="chain" id="PRO_5038585736" evidence="1">
    <location>
        <begin position="24"/>
        <end position="131"/>
    </location>
</feature>
<reference evidence="2" key="1">
    <citation type="submission" date="2020-10" db="EMBL/GenBank/DDBJ databases">
        <authorList>
            <person name="Gilroy R."/>
        </authorList>
    </citation>
    <scope>NUCLEOTIDE SEQUENCE</scope>
    <source>
        <strain evidence="2">10037</strain>
    </source>
</reference>